<dbReference type="PANTHER" id="PTHR34456">
    <property type="entry name" value="MITOVIRUS RNA-DEPENDENT RNA POLYMERASE"/>
    <property type="match status" value="1"/>
</dbReference>
<dbReference type="InterPro" id="IPR008686">
    <property type="entry name" value="RNA_pol_mitovir"/>
</dbReference>
<dbReference type="Proteomes" id="UP001293254">
    <property type="component" value="Unassembled WGS sequence"/>
</dbReference>
<organism evidence="1 2">
    <name type="scientific">Sesamum alatum</name>
    <dbReference type="NCBI Taxonomy" id="300844"/>
    <lineage>
        <taxon>Eukaryota</taxon>
        <taxon>Viridiplantae</taxon>
        <taxon>Streptophyta</taxon>
        <taxon>Embryophyta</taxon>
        <taxon>Tracheophyta</taxon>
        <taxon>Spermatophyta</taxon>
        <taxon>Magnoliopsida</taxon>
        <taxon>eudicotyledons</taxon>
        <taxon>Gunneridae</taxon>
        <taxon>Pentapetalae</taxon>
        <taxon>asterids</taxon>
        <taxon>lamiids</taxon>
        <taxon>Lamiales</taxon>
        <taxon>Pedaliaceae</taxon>
        <taxon>Sesamum</taxon>
    </lineage>
</organism>
<protein>
    <submittedName>
        <fullName evidence="1">Mitochondrial protein</fullName>
    </submittedName>
</protein>
<sequence length="134" mass="14939">MFPSVLMGSMLAGIFGDDLGHVWFHMMNQIAFRSPERTGSPSKARVYRFTRVQPLGYLSSWPSFTLTHHMVVWLAAYEVYPGKKFWDYAILVSALEPKDAAAGGILQHAEERGEHPALDGSSDGCRVGFRHALV</sequence>
<dbReference type="Pfam" id="PF05919">
    <property type="entry name" value="Mitovir_RNA_pol"/>
    <property type="match status" value="1"/>
</dbReference>
<evidence type="ECO:0000313" key="1">
    <source>
        <dbReference type="EMBL" id="KAK4432642.1"/>
    </source>
</evidence>
<dbReference type="AlphaFoldDB" id="A0AAE1YMA5"/>
<name>A0AAE1YMA5_9LAMI</name>
<reference evidence="1" key="2">
    <citation type="journal article" date="2024" name="Plant">
        <title>Genomic evolution and insights into agronomic trait innovations of Sesamum species.</title>
        <authorList>
            <person name="Miao H."/>
            <person name="Wang L."/>
            <person name="Qu L."/>
            <person name="Liu H."/>
            <person name="Sun Y."/>
            <person name="Le M."/>
            <person name="Wang Q."/>
            <person name="Wei S."/>
            <person name="Zheng Y."/>
            <person name="Lin W."/>
            <person name="Duan Y."/>
            <person name="Cao H."/>
            <person name="Xiong S."/>
            <person name="Wang X."/>
            <person name="Wei L."/>
            <person name="Li C."/>
            <person name="Ma Q."/>
            <person name="Ju M."/>
            <person name="Zhao R."/>
            <person name="Li G."/>
            <person name="Mu C."/>
            <person name="Tian Q."/>
            <person name="Mei H."/>
            <person name="Zhang T."/>
            <person name="Gao T."/>
            <person name="Zhang H."/>
        </authorList>
    </citation>
    <scope>NUCLEOTIDE SEQUENCE</scope>
    <source>
        <strain evidence="1">3651</strain>
    </source>
</reference>
<proteinExistence type="predicted"/>
<keyword evidence="2" id="KW-1185">Reference proteome</keyword>
<gene>
    <name evidence="1" type="ORF">Salat_1026400</name>
</gene>
<dbReference type="PANTHER" id="PTHR34456:SF13">
    <property type="entry name" value="REVERSE TRANSCRIPTASE DOMAIN-CONTAINING PROTEIN"/>
    <property type="match status" value="1"/>
</dbReference>
<comment type="caution">
    <text evidence="1">The sequence shown here is derived from an EMBL/GenBank/DDBJ whole genome shotgun (WGS) entry which is preliminary data.</text>
</comment>
<accession>A0AAE1YMA5</accession>
<dbReference type="EMBL" id="JACGWO010000003">
    <property type="protein sequence ID" value="KAK4432642.1"/>
    <property type="molecule type" value="Genomic_DNA"/>
</dbReference>
<evidence type="ECO:0000313" key="2">
    <source>
        <dbReference type="Proteomes" id="UP001293254"/>
    </source>
</evidence>
<reference evidence="1" key="1">
    <citation type="submission" date="2020-06" db="EMBL/GenBank/DDBJ databases">
        <authorList>
            <person name="Li T."/>
            <person name="Hu X."/>
            <person name="Zhang T."/>
            <person name="Song X."/>
            <person name="Zhang H."/>
            <person name="Dai N."/>
            <person name="Sheng W."/>
            <person name="Hou X."/>
            <person name="Wei L."/>
        </authorList>
    </citation>
    <scope>NUCLEOTIDE SEQUENCE</scope>
    <source>
        <strain evidence="1">3651</strain>
        <tissue evidence="1">Leaf</tissue>
    </source>
</reference>